<dbReference type="EMBL" id="QROC01000002">
    <property type="protein sequence ID" value="RHL01305.1"/>
    <property type="molecule type" value="Genomic_DNA"/>
</dbReference>
<comment type="caution">
    <text evidence="1">The sequence shown here is derived from an EMBL/GenBank/DDBJ whole genome shotgun (WGS) entry which is preliminary data.</text>
</comment>
<gene>
    <name evidence="1" type="ORF">DW042_01855</name>
</gene>
<dbReference type="Proteomes" id="UP000284417">
    <property type="component" value="Unassembled WGS sequence"/>
</dbReference>
<dbReference type="AlphaFoldDB" id="A0A415I0Z3"/>
<reference evidence="1 2" key="1">
    <citation type="submission" date="2018-08" db="EMBL/GenBank/DDBJ databases">
        <title>A genome reference for cultivated species of the human gut microbiota.</title>
        <authorList>
            <person name="Zou Y."/>
            <person name="Xue W."/>
            <person name="Luo G."/>
        </authorList>
    </citation>
    <scope>NUCLEOTIDE SEQUENCE [LARGE SCALE GENOMIC DNA]</scope>
    <source>
        <strain evidence="1 2">AF39-6AC</strain>
    </source>
</reference>
<name>A0A415I0Z3_9BACE</name>
<sequence length="52" mass="6267">MEDSFYQKKTEKSDRLNVFIITFATLIKNKSRNKDYDEVLSTYSHIHVYHDP</sequence>
<protein>
    <submittedName>
        <fullName evidence="1">Signal recognition particle</fullName>
    </submittedName>
</protein>
<accession>A0A415I0Z3</accession>
<proteinExistence type="predicted"/>
<evidence type="ECO:0000313" key="1">
    <source>
        <dbReference type="EMBL" id="RHL01305.1"/>
    </source>
</evidence>
<organism evidence="1 2">
    <name type="scientific">Bacteroides xylanisolvens</name>
    <dbReference type="NCBI Taxonomy" id="371601"/>
    <lineage>
        <taxon>Bacteria</taxon>
        <taxon>Pseudomonadati</taxon>
        <taxon>Bacteroidota</taxon>
        <taxon>Bacteroidia</taxon>
        <taxon>Bacteroidales</taxon>
        <taxon>Bacteroidaceae</taxon>
        <taxon>Bacteroides</taxon>
    </lineage>
</organism>
<evidence type="ECO:0000313" key="2">
    <source>
        <dbReference type="Proteomes" id="UP000284417"/>
    </source>
</evidence>